<protein>
    <submittedName>
        <fullName evidence="2">Uncharacterized protein</fullName>
    </submittedName>
</protein>
<dbReference type="GO" id="GO:0005737">
    <property type="term" value="C:cytoplasm"/>
    <property type="evidence" value="ECO:0007669"/>
    <property type="project" value="TreeGrafter"/>
</dbReference>
<dbReference type="AlphaFoldDB" id="A0A182U502"/>
<reference evidence="2" key="2">
    <citation type="submission" date="2020-05" db="UniProtKB">
        <authorList>
            <consortium name="EnsemblMetazoa"/>
        </authorList>
    </citation>
    <scope>IDENTIFICATION</scope>
    <source>
        <strain evidence="2">CM1001059</strain>
    </source>
</reference>
<name>A0A182U502_9DIPT</name>
<sequence length="364" mass="41669">MLIRNIELEKQACMHVNWYELFRKNTIKSCIIPVPDDVLAYLRQDMLILPKECSNFTDVSTGEGFQTTHYNAFDDQFDGTDSEGEDGADDDQEQPAFPEFSKLLTDAIQSLGGNAFLKSDWHCPKDAQWITLGQSLCVRDITDVYQLLKASSFCKEDFRERSEVNGSGYHVVLKKWRDIHPGSEFRCFVRNRSLVAISPRHWPSYHEHIARERSDIVNDIVSLFKEKIKDTFPLKDYVFDVYRPAKDNVIIMDFSLYGKGYSDSLAFDYDQLDDEAQVATIEEEDDPEFRYLPNDCGVQPIKRNVYGFPQDFCNFFQGAAPSSEGGAAAEEASVEGDSNNLINRLIEQCNLQQLHDLDNQNEQA</sequence>
<evidence type="ECO:0000313" key="3">
    <source>
        <dbReference type="Proteomes" id="UP000075902"/>
    </source>
</evidence>
<proteinExistence type="inferred from homology"/>
<accession>A0A182U502</accession>
<dbReference type="Pfam" id="PF07065">
    <property type="entry name" value="D123"/>
    <property type="match status" value="1"/>
</dbReference>
<dbReference type="EnsemblMetazoa" id="AMEC013996-RA">
    <property type="protein sequence ID" value="AMEC013996-PA"/>
    <property type="gene ID" value="AMEC013996"/>
</dbReference>
<dbReference type="VEuPathDB" id="VectorBase:AMEC013996"/>
<dbReference type="Proteomes" id="UP000075902">
    <property type="component" value="Unassembled WGS sequence"/>
</dbReference>
<comment type="similarity">
    <text evidence="1">Belongs to the CDC123 family.</text>
</comment>
<evidence type="ECO:0000256" key="1">
    <source>
        <dbReference type="ARBA" id="ARBA00011047"/>
    </source>
</evidence>
<dbReference type="PANTHER" id="PTHR15323:SF6">
    <property type="entry name" value="CELL DIVISION CYCLE PROTEIN 123 HOMOLOG"/>
    <property type="match status" value="1"/>
</dbReference>
<reference evidence="3" key="1">
    <citation type="submission" date="2014-01" db="EMBL/GenBank/DDBJ databases">
        <title>The Genome Sequence of Anopheles melas CM1001059_A (V2).</title>
        <authorList>
            <consortium name="The Broad Institute Genomics Platform"/>
            <person name="Neafsey D.E."/>
            <person name="Besansky N."/>
            <person name="Howell P."/>
            <person name="Walton C."/>
            <person name="Young S.K."/>
            <person name="Zeng Q."/>
            <person name="Gargeya S."/>
            <person name="Fitzgerald M."/>
            <person name="Haas B."/>
            <person name="Abouelleil A."/>
            <person name="Allen A.W."/>
            <person name="Alvarado L."/>
            <person name="Arachchi H.M."/>
            <person name="Berlin A.M."/>
            <person name="Chapman S.B."/>
            <person name="Gainer-Dewar J."/>
            <person name="Goldberg J."/>
            <person name="Griggs A."/>
            <person name="Gujja S."/>
            <person name="Hansen M."/>
            <person name="Howarth C."/>
            <person name="Imamovic A."/>
            <person name="Ireland A."/>
            <person name="Larimer J."/>
            <person name="McCowan C."/>
            <person name="Murphy C."/>
            <person name="Pearson M."/>
            <person name="Poon T.W."/>
            <person name="Priest M."/>
            <person name="Roberts A."/>
            <person name="Saif S."/>
            <person name="Shea T."/>
            <person name="Sisk P."/>
            <person name="Sykes S."/>
            <person name="Wortman J."/>
            <person name="Nusbaum C."/>
            <person name="Birren B."/>
        </authorList>
    </citation>
    <scope>NUCLEOTIDE SEQUENCE [LARGE SCALE GENOMIC DNA]</scope>
    <source>
        <strain evidence="3">CM1001059</strain>
    </source>
</reference>
<dbReference type="InterPro" id="IPR009772">
    <property type="entry name" value="CDC123"/>
</dbReference>
<keyword evidence="3" id="KW-1185">Reference proteome</keyword>
<dbReference type="PANTHER" id="PTHR15323">
    <property type="entry name" value="D123 PROTEIN"/>
    <property type="match status" value="1"/>
</dbReference>
<evidence type="ECO:0000313" key="2">
    <source>
        <dbReference type="EnsemblMetazoa" id="AMEC013996-PA"/>
    </source>
</evidence>
<organism evidence="2 3">
    <name type="scientific">Anopheles melas</name>
    <dbReference type="NCBI Taxonomy" id="34690"/>
    <lineage>
        <taxon>Eukaryota</taxon>
        <taxon>Metazoa</taxon>
        <taxon>Ecdysozoa</taxon>
        <taxon>Arthropoda</taxon>
        <taxon>Hexapoda</taxon>
        <taxon>Insecta</taxon>
        <taxon>Pterygota</taxon>
        <taxon>Neoptera</taxon>
        <taxon>Endopterygota</taxon>
        <taxon>Diptera</taxon>
        <taxon>Nematocera</taxon>
        <taxon>Culicoidea</taxon>
        <taxon>Culicidae</taxon>
        <taxon>Anophelinae</taxon>
        <taxon>Anopheles</taxon>
    </lineage>
</organism>
<dbReference type="STRING" id="34690.A0A182U502"/>